<dbReference type="InterPro" id="IPR010621">
    <property type="entry name" value="DUF1214"/>
</dbReference>
<organism evidence="5 6">
    <name type="scientific">Didymella pomorum</name>
    <dbReference type="NCBI Taxonomy" id="749634"/>
    <lineage>
        <taxon>Eukaryota</taxon>
        <taxon>Fungi</taxon>
        <taxon>Dikarya</taxon>
        <taxon>Ascomycota</taxon>
        <taxon>Pezizomycotina</taxon>
        <taxon>Dothideomycetes</taxon>
        <taxon>Pleosporomycetidae</taxon>
        <taxon>Pleosporales</taxon>
        <taxon>Pleosporineae</taxon>
        <taxon>Didymellaceae</taxon>
        <taxon>Didymella</taxon>
    </lineage>
</organism>
<evidence type="ECO:0008006" key="7">
    <source>
        <dbReference type="Google" id="ProtNLM"/>
    </source>
</evidence>
<keyword evidence="6" id="KW-1185">Reference proteome</keyword>
<dbReference type="InterPro" id="IPR010679">
    <property type="entry name" value="DUF1254"/>
</dbReference>
<gene>
    <name evidence="5" type="ORF">N0V91_010628</name>
</gene>
<dbReference type="InterPro" id="IPR037050">
    <property type="entry name" value="DUF1254_sf"/>
</dbReference>
<feature type="domain" description="DUF1254" evidence="4">
    <location>
        <begin position="76"/>
        <end position="224"/>
    </location>
</feature>
<name>A0A9W8YZF7_9PLEO</name>
<keyword evidence="2" id="KW-0732">Signal</keyword>
<feature type="region of interest" description="Disordered" evidence="1">
    <location>
        <begin position="27"/>
        <end position="49"/>
    </location>
</feature>
<dbReference type="Pfam" id="PF06742">
    <property type="entry name" value="DUF1214"/>
    <property type="match status" value="1"/>
</dbReference>
<evidence type="ECO:0000313" key="6">
    <source>
        <dbReference type="Proteomes" id="UP001140510"/>
    </source>
</evidence>
<comment type="caution">
    <text evidence="5">The sequence shown here is derived from an EMBL/GenBank/DDBJ whole genome shotgun (WGS) entry which is preliminary data.</text>
</comment>
<accession>A0A9W8YZF7</accession>
<evidence type="ECO:0000313" key="5">
    <source>
        <dbReference type="EMBL" id="KAJ4395777.1"/>
    </source>
</evidence>
<feature type="domain" description="DUF1214" evidence="3">
    <location>
        <begin position="390"/>
        <end position="480"/>
    </location>
</feature>
<protein>
    <recommendedName>
        <fullName evidence="7">DUF1254 domain-containing protein</fullName>
    </recommendedName>
</protein>
<evidence type="ECO:0000256" key="2">
    <source>
        <dbReference type="SAM" id="SignalP"/>
    </source>
</evidence>
<evidence type="ECO:0000259" key="3">
    <source>
        <dbReference type="Pfam" id="PF06742"/>
    </source>
</evidence>
<dbReference type="Gene3D" id="2.60.120.600">
    <property type="entry name" value="Domain of unknown function DUF1214, C-terminal domain"/>
    <property type="match status" value="1"/>
</dbReference>
<sequence length="501" mass="54361">MRTSFLKGLIAVAATTQAALAQSSNSSTRASSTSSAFSSLPTTATSSSTAVPNVTYSYPLYIFGNFAGAVLRNVSVNQIFNQRSLAAIGSSAVIKPNVNTVYSRAVLDLSTNDVVLTIPEITDRYWVYPIYDSFGNTIATIGIVNNDTAGSYLIRRADDVNSKPGFINDSSLVQSSIDNLRDNVKYKGIINLPTTYGTILIRFLVLQNSTSDLNIIQRYQNASSLVEVPRKASYAALPPNNASLSSLAPSGSLLGINTPPKLLDFASRFVLYNQPEVASERQRVAGILGQAGIYDGQYSPPSGVKMTQAVRIANSSIAADVTNPANIRKQTSDWQVSTEGYQGNFGYQQLPAQQVLYPGYHSTGFTSQFSLAPNKSLLWTFSGKPPVQAQDFGFWSVTVYGDDQYLIPNPIGRSSVSDRTLTLTYQGTNQTIYGPTANATRDGPFQVLLQPADIPLPANWTGNWLPVARNFSFITRWYVPYPALTNGSYVYPKIETIDAVL</sequence>
<dbReference type="Proteomes" id="UP001140510">
    <property type="component" value="Unassembled WGS sequence"/>
</dbReference>
<feature type="signal peptide" evidence="2">
    <location>
        <begin position="1"/>
        <end position="21"/>
    </location>
</feature>
<evidence type="ECO:0000259" key="4">
    <source>
        <dbReference type="Pfam" id="PF06863"/>
    </source>
</evidence>
<dbReference type="OrthoDB" id="2018906at2759"/>
<dbReference type="Gene3D" id="2.60.40.1610">
    <property type="entry name" value="Domain of unknown function DUF1254"/>
    <property type="match status" value="1"/>
</dbReference>
<reference evidence="5" key="1">
    <citation type="submission" date="2022-10" db="EMBL/GenBank/DDBJ databases">
        <title>Tapping the CABI collections for fungal endophytes: first genome assemblies for Collariella, Neodidymelliopsis, Ascochyta clinopodiicola, Didymella pomorum, Didymosphaeria variabile, Neocosmospora piperis and Neocucurbitaria cava.</title>
        <authorList>
            <person name="Hill R."/>
        </authorList>
    </citation>
    <scope>NUCLEOTIDE SEQUENCE</scope>
    <source>
        <strain evidence="5">IMI 355091</strain>
    </source>
</reference>
<dbReference type="PANTHER" id="PTHR36509">
    <property type="entry name" value="BLL3101 PROTEIN"/>
    <property type="match status" value="1"/>
</dbReference>
<dbReference type="Pfam" id="PF06863">
    <property type="entry name" value="DUF1254"/>
    <property type="match status" value="1"/>
</dbReference>
<feature type="chain" id="PRO_5040858601" description="DUF1254 domain-containing protein" evidence="2">
    <location>
        <begin position="22"/>
        <end position="501"/>
    </location>
</feature>
<evidence type="ECO:0000256" key="1">
    <source>
        <dbReference type="SAM" id="MobiDB-lite"/>
    </source>
</evidence>
<dbReference type="EMBL" id="JAPEVA010000146">
    <property type="protein sequence ID" value="KAJ4395777.1"/>
    <property type="molecule type" value="Genomic_DNA"/>
</dbReference>
<proteinExistence type="predicted"/>
<dbReference type="InterPro" id="IPR037049">
    <property type="entry name" value="DUF1214_C_sf"/>
</dbReference>
<dbReference type="SUPFAM" id="SSF160935">
    <property type="entry name" value="VPA0735-like"/>
    <property type="match status" value="1"/>
</dbReference>
<dbReference type="AlphaFoldDB" id="A0A9W8YZF7"/>
<dbReference type="PANTHER" id="PTHR36509:SF3">
    <property type="entry name" value="SIGNAL PEPTIDE PROTEIN"/>
    <property type="match status" value="1"/>
</dbReference>